<accession>A0A1H6F9H2</accession>
<evidence type="ECO:0000313" key="2">
    <source>
        <dbReference type="Proteomes" id="UP000236724"/>
    </source>
</evidence>
<gene>
    <name evidence="1" type="ORF">MBHS_01651</name>
</gene>
<dbReference type="EMBL" id="FMSV02000382">
    <property type="protein sequence ID" value="SEH05796.1"/>
    <property type="molecule type" value="Genomic_DNA"/>
</dbReference>
<dbReference type="Proteomes" id="UP000236724">
    <property type="component" value="Unassembled WGS sequence"/>
</dbReference>
<dbReference type="AlphaFoldDB" id="A0A1H6F9H2"/>
<name>A0A1H6F9H2_9GAMM</name>
<reference evidence="1 2" key="1">
    <citation type="submission" date="2016-10" db="EMBL/GenBank/DDBJ databases">
        <authorList>
            <person name="de Groot N.N."/>
        </authorList>
    </citation>
    <scope>NUCLEOTIDE SEQUENCE [LARGE SCALE GENOMIC DNA]</scope>
    <source>
        <strain evidence="1">MBHS1</strain>
    </source>
</reference>
<dbReference type="InterPro" id="IPR027417">
    <property type="entry name" value="P-loop_NTPase"/>
</dbReference>
<organism evidence="1 2">
    <name type="scientific">Candidatus Venteria ishoeyi</name>
    <dbReference type="NCBI Taxonomy" id="1899563"/>
    <lineage>
        <taxon>Bacteria</taxon>
        <taxon>Pseudomonadati</taxon>
        <taxon>Pseudomonadota</taxon>
        <taxon>Gammaproteobacteria</taxon>
        <taxon>Thiotrichales</taxon>
        <taxon>Thiotrichaceae</taxon>
        <taxon>Venteria</taxon>
    </lineage>
</organism>
<evidence type="ECO:0000313" key="1">
    <source>
        <dbReference type="EMBL" id="SEH05796.1"/>
    </source>
</evidence>
<sequence length="75" mass="9205">MLKAPSFECIYQWRSLQEHKLAQKQDSRNHNLKIMNEKQLQRFIMHYERLTRFNLQVLPEQAQVVIELDDKHQIK</sequence>
<keyword evidence="2" id="KW-1185">Reference proteome</keyword>
<dbReference type="Gene3D" id="3.40.50.300">
    <property type="entry name" value="P-loop containing nucleotide triphosphate hydrolases"/>
    <property type="match status" value="1"/>
</dbReference>
<protein>
    <submittedName>
        <fullName evidence="1">Uncharacterized protein</fullName>
    </submittedName>
</protein>
<proteinExistence type="predicted"/>